<keyword evidence="4" id="KW-1185">Reference proteome</keyword>
<dbReference type="Proteomes" id="UP000799440">
    <property type="component" value="Unassembled WGS sequence"/>
</dbReference>
<sequence>MASFKPAFKPAGLLLLAFCITGLLYHFYHFIITPPFPPEPQTSIPKILWWKLGPKGKTPKIDAWTTTCIKLNPSHTARFYDDAKSDAYVASTFASQPDIVSTYLALTIPILKADLLRYLFLLDQGGVWFDLDVSCESPIDTWIPAAFKDKANLVVGWEFDSGWDFGFVRQFATWAILAKPGLSHLALTVDNIVAGLHQAAEKHNTDIAGLKLDMIGDVVDMTGPRRFTNSVYESLEKYQNVTVDVESLAELKEPRLVGDVLILPGYAFAAGSNKYTYEVPKPLVTHHYAGSWKNEHGGEEGG</sequence>
<accession>A0A6A6UYQ6</accession>
<organism evidence="3 4">
    <name type="scientific">Sporormia fimetaria CBS 119925</name>
    <dbReference type="NCBI Taxonomy" id="1340428"/>
    <lineage>
        <taxon>Eukaryota</taxon>
        <taxon>Fungi</taxon>
        <taxon>Dikarya</taxon>
        <taxon>Ascomycota</taxon>
        <taxon>Pezizomycotina</taxon>
        <taxon>Dothideomycetes</taxon>
        <taxon>Pleosporomycetidae</taxon>
        <taxon>Pleosporales</taxon>
        <taxon>Sporormiaceae</taxon>
        <taxon>Sporormia</taxon>
    </lineage>
</organism>
<dbReference type="PANTHER" id="PTHR31834">
    <property type="entry name" value="INITIATION-SPECIFIC ALPHA-1,6-MANNOSYLTRANSFERASE"/>
    <property type="match status" value="1"/>
</dbReference>
<dbReference type="GO" id="GO:0000009">
    <property type="term" value="F:alpha-1,6-mannosyltransferase activity"/>
    <property type="evidence" value="ECO:0007669"/>
    <property type="project" value="InterPro"/>
</dbReference>
<comment type="similarity">
    <text evidence="1">Belongs to the glycosyltransferase 32 family.</text>
</comment>
<gene>
    <name evidence="3" type="ORF">M011DRAFT_497625</name>
</gene>
<keyword evidence="2" id="KW-0812">Transmembrane</keyword>
<name>A0A6A6UYQ6_9PLEO</name>
<protein>
    <submittedName>
        <fullName evidence="3">Glycosyltransferase family 32 protein</fullName>
    </submittedName>
</protein>
<evidence type="ECO:0000313" key="3">
    <source>
        <dbReference type="EMBL" id="KAF2742221.1"/>
    </source>
</evidence>
<dbReference type="InterPro" id="IPR039367">
    <property type="entry name" value="Och1-like"/>
</dbReference>
<dbReference type="GO" id="GO:0006487">
    <property type="term" value="P:protein N-linked glycosylation"/>
    <property type="evidence" value="ECO:0007669"/>
    <property type="project" value="TreeGrafter"/>
</dbReference>
<evidence type="ECO:0000313" key="4">
    <source>
        <dbReference type="Proteomes" id="UP000799440"/>
    </source>
</evidence>
<proteinExistence type="inferred from homology"/>
<dbReference type="InterPro" id="IPR029044">
    <property type="entry name" value="Nucleotide-diphossugar_trans"/>
</dbReference>
<dbReference type="InterPro" id="IPR007577">
    <property type="entry name" value="GlycoTrfase_DXD_sugar-bd_CS"/>
</dbReference>
<dbReference type="SUPFAM" id="SSF53448">
    <property type="entry name" value="Nucleotide-diphospho-sugar transferases"/>
    <property type="match status" value="1"/>
</dbReference>
<reference evidence="3" key="1">
    <citation type="journal article" date="2020" name="Stud. Mycol.">
        <title>101 Dothideomycetes genomes: a test case for predicting lifestyles and emergence of pathogens.</title>
        <authorList>
            <person name="Haridas S."/>
            <person name="Albert R."/>
            <person name="Binder M."/>
            <person name="Bloem J."/>
            <person name="Labutti K."/>
            <person name="Salamov A."/>
            <person name="Andreopoulos B."/>
            <person name="Baker S."/>
            <person name="Barry K."/>
            <person name="Bills G."/>
            <person name="Bluhm B."/>
            <person name="Cannon C."/>
            <person name="Castanera R."/>
            <person name="Culley D."/>
            <person name="Daum C."/>
            <person name="Ezra D."/>
            <person name="Gonzalez J."/>
            <person name="Henrissat B."/>
            <person name="Kuo A."/>
            <person name="Liang C."/>
            <person name="Lipzen A."/>
            <person name="Lutzoni F."/>
            <person name="Magnuson J."/>
            <person name="Mondo S."/>
            <person name="Nolan M."/>
            <person name="Ohm R."/>
            <person name="Pangilinan J."/>
            <person name="Park H.-J."/>
            <person name="Ramirez L."/>
            <person name="Alfaro M."/>
            <person name="Sun H."/>
            <person name="Tritt A."/>
            <person name="Yoshinaga Y."/>
            <person name="Zwiers L.-H."/>
            <person name="Turgeon B."/>
            <person name="Goodwin S."/>
            <person name="Spatafora J."/>
            <person name="Crous P."/>
            <person name="Grigoriev I."/>
        </authorList>
    </citation>
    <scope>NUCLEOTIDE SEQUENCE</scope>
    <source>
        <strain evidence="3">CBS 119925</strain>
    </source>
</reference>
<dbReference type="Gene3D" id="3.90.550.20">
    <property type="match status" value="1"/>
</dbReference>
<dbReference type="GO" id="GO:0000136">
    <property type="term" value="C:mannan polymerase complex"/>
    <property type="evidence" value="ECO:0007669"/>
    <property type="project" value="TreeGrafter"/>
</dbReference>
<keyword evidence="2" id="KW-1133">Transmembrane helix</keyword>
<evidence type="ECO:0000256" key="1">
    <source>
        <dbReference type="ARBA" id="ARBA00009003"/>
    </source>
</evidence>
<dbReference type="PANTHER" id="PTHR31834:SF1">
    <property type="entry name" value="INITIATION-SPECIFIC ALPHA-1,6-MANNOSYLTRANSFERASE"/>
    <property type="match status" value="1"/>
</dbReference>
<dbReference type="Pfam" id="PF04488">
    <property type="entry name" value="Gly_transf_sug"/>
    <property type="match status" value="1"/>
</dbReference>
<keyword evidence="3" id="KW-0808">Transferase</keyword>
<feature type="transmembrane region" description="Helical" evidence="2">
    <location>
        <begin position="12"/>
        <end position="31"/>
    </location>
</feature>
<dbReference type="EMBL" id="MU006612">
    <property type="protein sequence ID" value="KAF2742221.1"/>
    <property type="molecule type" value="Genomic_DNA"/>
</dbReference>
<keyword evidence="2" id="KW-0472">Membrane</keyword>
<dbReference type="AlphaFoldDB" id="A0A6A6UYQ6"/>
<dbReference type="OrthoDB" id="409543at2759"/>
<evidence type="ECO:0000256" key="2">
    <source>
        <dbReference type="SAM" id="Phobius"/>
    </source>
</evidence>